<dbReference type="Pfam" id="PF14526">
    <property type="entry name" value="Cass2"/>
    <property type="match status" value="1"/>
</dbReference>
<dbReference type="InterPro" id="IPR010499">
    <property type="entry name" value="AraC_E-bd"/>
</dbReference>
<dbReference type="SMART" id="SM00871">
    <property type="entry name" value="AraC_E_bind"/>
    <property type="match status" value="1"/>
</dbReference>
<dbReference type="InterPro" id="IPR029441">
    <property type="entry name" value="Cass2"/>
</dbReference>
<gene>
    <name evidence="2" type="ORF">HPE63_09125</name>
</gene>
<dbReference type="EMBL" id="JABTCG010000003">
    <property type="protein sequence ID" value="MBD0850829.1"/>
    <property type="molecule type" value="Genomic_DNA"/>
</dbReference>
<dbReference type="PANTHER" id="PTHR36444">
    <property type="entry name" value="TRANSCRIPTIONAL REGULATOR PROTEIN YOBU-RELATED"/>
    <property type="match status" value="1"/>
</dbReference>
<proteinExistence type="predicted"/>
<dbReference type="InterPro" id="IPR053182">
    <property type="entry name" value="YobU-like_regulator"/>
</dbReference>
<reference evidence="2 3" key="1">
    <citation type="submission" date="2020-05" db="EMBL/GenBank/DDBJ databases">
        <title>The draft genome sequence of Maribacter arenosus CAU 1321.</title>
        <authorList>
            <person name="Mu L."/>
        </authorList>
    </citation>
    <scope>NUCLEOTIDE SEQUENCE [LARGE SCALE GENOMIC DNA]</scope>
    <source>
        <strain evidence="2 3">CAU 1321</strain>
    </source>
</reference>
<dbReference type="Proteomes" id="UP000598350">
    <property type="component" value="Unassembled WGS sequence"/>
</dbReference>
<dbReference type="PANTHER" id="PTHR36444:SF3">
    <property type="entry name" value="TRANSCRIPTIONAL ACTIVATOR, PUTATIVE-RELATED"/>
    <property type="match status" value="1"/>
</dbReference>
<keyword evidence="3" id="KW-1185">Reference proteome</keyword>
<name>A0ABR7VFJ4_9FLAO</name>
<dbReference type="SUPFAM" id="SSF55136">
    <property type="entry name" value="Probable bacterial effector-binding domain"/>
    <property type="match status" value="1"/>
</dbReference>
<evidence type="ECO:0000313" key="2">
    <source>
        <dbReference type="EMBL" id="MBD0850829.1"/>
    </source>
</evidence>
<protein>
    <submittedName>
        <fullName evidence="2">GyrI-like domain-containing protein</fullName>
    </submittedName>
</protein>
<organism evidence="2 3">
    <name type="scientific">Maribacter arenosus</name>
    <dbReference type="NCBI Taxonomy" id="1854708"/>
    <lineage>
        <taxon>Bacteria</taxon>
        <taxon>Pseudomonadati</taxon>
        <taxon>Bacteroidota</taxon>
        <taxon>Flavobacteriia</taxon>
        <taxon>Flavobacteriales</taxon>
        <taxon>Flavobacteriaceae</taxon>
        <taxon>Maribacter</taxon>
    </lineage>
</organism>
<evidence type="ECO:0000259" key="1">
    <source>
        <dbReference type="SMART" id="SM00871"/>
    </source>
</evidence>
<comment type="caution">
    <text evidence="2">The sequence shown here is derived from an EMBL/GenBank/DDBJ whole genome shotgun (WGS) entry which is preliminary data.</text>
</comment>
<feature type="domain" description="AraC effector-binding" evidence="1">
    <location>
        <begin position="2"/>
        <end position="157"/>
    </location>
</feature>
<evidence type="ECO:0000313" key="3">
    <source>
        <dbReference type="Proteomes" id="UP000598350"/>
    </source>
</evidence>
<accession>A0ABR7VFJ4</accession>
<sequence length="159" mass="18803">MRNPRIKILKEKKLAGKYLKMSLVNNRTAELWRSVLPMIDQIENTINKDKIALQIYPDIYFNNYDPKLEFVKWAAVEVTDFKDIPTKLDTFVLEGGLYAIFDYKGSSADSRIFEYIYSSWLPKSDYKLDKRPHFEVLGEKYKNNDPDSQEEIWIPIQPK</sequence>
<dbReference type="InterPro" id="IPR011256">
    <property type="entry name" value="Reg_factor_effector_dom_sf"/>
</dbReference>
<dbReference type="Gene3D" id="3.20.80.10">
    <property type="entry name" value="Regulatory factor, effector binding domain"/>
    <property type="match status" value="1"/>
</dbReference>
<dbReference type="RefSeq" id="WP_188313965.1">
    <property type="nucleotide sequence ID" value="NZ_JABTCG010000003.1"/>
</dbReference>